<accession>A0AAW9SK72</accession>
<dbReference type="InterPro" id="IPR050708">
    <property type="entry name" value="T6SS_VgrG/RHS"/>
</dbReference>
<dbReference type="InterPro" id="IPR022385">
    <property type="entry name" value="Rhs_assc_core"/>
</dbReference>
<dbReference type="NCBIfam" id="TIGR03696">
    <property type="entry name" value="Rhs_assc_core"/>
    <property type="match status" value="1"/>
</dbReference>
<protein>
    <submittedName>
        <fullName evidence="1">RHS repeat-associated core domain-containing protein</fullName>
    </submittedName>
</protein>
<organism evidence="1 2">
    <name type="scientific">Rapidithrix thailandica</name>
    <dbReference type="NCBI Taxonomy" id="413964"/>
    <lineage>
        <taxon>Bacteria</taxon>
        <taxon>Pseudomonadati</taxon>
        <taxon>Bacteroidota</taxon>
        <taxon>Cytophagia</taxon>
        <taxon>Cytophagales</taxon>
        <taxon>Flammeovirgaceae</taxon>
        <taxon>Rapidithrix</taxon>
    </lineage>
</organism>
<reference evidence="1 2" key="1">
    <citation type="submission" date="2024-04" db="EMBL/GenBank/DDBJ databases">
        <title>Novel genus in family Flammeovirgaceae.</title>
        <authorList>
            <person name="Nguyen T.H."/>
            <person name="Vuong T.Q."/>
            <person name="Le H."/>
            <person name="Kim S.-G."/>
        </authorList>
    </citation>
    <scope>NUCLEOTIDE SEQUENCE [LARGE SCALE GENOMIC DNA]</scope>
    <source>
        <strain evidence="1 2">JCM 23209</strain>
    </source>
</reference>
<dbReference type="AlphaFoldDB" id="A0AAW9SK72"/>
<dbReference type="EMBL" id="JBDKWZ010000023">
    <property type="protein sequence ID" value="MEN7551553.1"/>
    <property type="molecule type" value="Genomic_DNA"/>
</dbReference>
<dbReference type="PANTHER" id="PTHR32305:SF15">
    <property type="entry name" value="PROTEIN RHSA-RELATED"/>
    <property type="match status" value="1"/>
</dbReference>
<comment type="caution">
    <text evidence="1">The sequence shown here is derived from an EMBL/GenBank/DDBJ whole genome shotgun (WGS) entry which is preliminary data.</text>
</comment>
<keyword evidence="2" id="KW-1185">Reference proteome</keyword>
<dbReference type="RefSeq" id="WP_346824334.1">
    <property type="nucleotide sequence ID" value="NZ_JBDKWZ010000023.1"/>
</dbReference>
<evidence type="ECO:0000313" key="1">
    <source>
        <dbReference type="EMBL" id="MEN7551553.1"/>
    </source>
</evidence>
<sequence>MVYGKVAKGEDFTEYRYDASGNRVYKGLKVGAITKMTHYVRGALDEASGEVSGNVLAIYKDRQVSEQPMYGSSRVGLFRRSIQPEGQAEESQPQAGELALGHRQYELSNHLGNVLATITDRVKYKDNRRASEVLSASDYFPFGKQMAGRNYSDENYRYGFNGKENDKDFGNQHLIQDYGFRLYNPKIGKFLSVDPLAKDYPGLTPYQFASNNPIYNIDLDGLEGMSGWGISMSKTGTTEQDLSNSGKIVVEIGINIVESSIDGPVYTVTSVGSGLANGFSYGYGDLLNGNGSATQTYWKPWGFKFSDGFYQEGYSSGNDISFDDGLRLMGGTIDIIGLGLGLSSSRLLKPNMLGQSKSRYLLLQDDLDNNSFSRIFDAVKKFGPSPMPIPLEGQLTIPQARQLMDMVPDKEIALIREISEDGLENFQLYFGTKNRLRFQISESGKTELIFHTHPSGNPIPSKADIEILKILNQDESVIIPYRRPEVKFNKKSKTLN</sequence>
<dbReference type="SUPFAM" id="SSF102712">
    <property type="entry name" value="JAB1/MPN domain"/>
    <property type="match status" value="1"/>
</dbReference>
<dbReference type="Proteomes" id="UP001403385">
    <property type="component" value="Unassembled WGS sequence"/>
</dbReference>
<dbReference type="PANTHER" id="PTHR32305">
    <property type="match status" value="1"/>
</dbReference>
<gene>
    <name evidence="1" type="ORF">AAG747_26795</name>
</gene>
<name>A0AAW9SK72_9BACT</name>
<evidence type="ECO:0000313" key="2">
    <source>
        <dbReference type="Proteomes" id="UP001403385"/>
    </source>
</evidence>
<dbReference type="Gene3D" id="2.180.10.10">
    <property type="entry name" value="RHS repeat-associated core"/>
    <property type="match status" value="1"/>
</dbReference>
<proteinExistence type="predicted"/>